<keyword evidence="2" id="KW-0472">Membrane</keyword>
<evidence type="ECO:0000256" key="1">
    <source>
        <dbReference type="SAM" id="MobiDB-lite"/>
    </source>
</evidence>
<proteinExistence type="predicted"/>
<keyword evidence="2" id="KW-1133">Transmembrane helix</keyword>
<sequence length="700" mass="74795">MRNTILSILLLLSVLAPSTIEVTSQTMQTVPVQVIKLYAGPEISSLVSAAVDPSNGFIYAVNPSQNDVVIFDPYNNSFVGAITVGVNPANITYFNGYFYVVNKGSGTISVIDPGTNKVVKTIYVGGSPIKVFLSKYGYIYVVYSCNVEVLNQNWQKIGTLFNGSTICSIVYDPSTGLLYTIWYSSDAGILVSAVNGTSIVENGTCYILPYNPDMLVVGKNYIYGLLYHAVYEYNPYNLSSSNIVHLVQAPFETIVLVGTVYADGEIYGYDQFTNSIWVVNITNKSCSLLTGLPVSLGEHINDLIYDPNTSMLYALAGLPNPIIAVNPKTGSYIAVGTQIPPDYILYNNVTGLLYVADCQSNVIYIVKGDEVAGFIPTVLYPAALAYNTHNGVIYAISGNELVAENPYNGSVIWKGTAGEGAVALLYDSVNNVLYVADNSSNLVLAISPENGSVISAIPVSNSPTALTYDPQNGLVYVANYNNNSVSVINGTQVVNNIVLPFKPTELAFGNEELFVGGGNGSVNYVAIVEGNKVVSTIKADITPLQVAYYDGYVFVYGITINNHMICGTSKIIAINANTGKVVKEVSINVTSVEASVTVVNGVMYVASPTYIVNEPVNYNMIYEIPMNELIPTIAVTATATTTPTTTITTTTTPVTTPQTLPTPSSSVPTTSSSGLPLLVIVGVIVVIAIIIGVMLALRRR</sequence>
<dbReference type="RefSeq" id="WP_221289984.1">
    <property type="nucleotide sequence ID" value="NZ_AP024597.1"/>
</dbReference>
<dbReference type="PANTHER" id="PTHR47197:SF3">
    <property type="entry name" value="DIHYDRO-HEME D1 DEHYDROGENASE"/>
    <property type="match status" value="1"/>
</dbReference>
<organism evidence="3 4">
    <name type="scientific">Stygiolobus caldivivus</name>
    <dbReference type="NCBI Taxonomy" id="2824673"/>
    <lineage>
        <taxon>Archaea</taxon>
        <taxon>Thermoproteota</taxon>
        <taxon>Thermoprotei</taxon>
        <taxon>Sulfolobales</taxon>
        <taxon>Sulfolobaceae</taxon>
        <taxon>Stygiolobus</taxon>
    </lineage>
</organism>
<dbReference type="InterPro" id="IPR011964">
    <property type="entry name" value="YVTN_b-propeller_repeat"/>
</dbReference>
<dbReference type="AlphaFoldDB" id="A0A8D5ZIT3"/>
<keyword evidence="2" id="KW-0812">Transmembrane</keyword>
<keyword evidence="4" id="KW-1185">Reference proteome</keyword>
<evidence type="ECO:0000256" key="2">
    <source>
        <dbReference type="SAM" id="Phobius"/>
    </source>
</evidence>
<dbReference type="KEGG" id="csty:KN1_12130"/>
<feature type="region of interest" description="Disordered" evidence="1">
    <location>
        <begin position="645"/>
        <end position="669"/>
    </location>
</feature>
<feature type="transmembrane region" description="Helical" evidence="2">
    <location>
        <begin position="675"/>
        <end position="697"/>
    </location>
</feature>
<dbReference type="SUPFAM" id="SSF50969">
    <property type="entry name" value="YVTN repeat-like/Quinoprotein amine dehydrogenase"/>
    <property type="match status" value="1"/>
</dbReference>
<dbReference type="PANTHER" id="PTHR47197">
    <property type="entry name" value="PROTEIN NIRF"/>
    <property type="match status" value="1"/>
</dbReference>
<evidence type="ECO:0000313" key="3">
    <source>
        <dbReference type="EMBL" id="BCU69916.1"/>
    </source>
</evidence>
<evidence type="ECO:0008006" key="5">
    <source>
        <dbReference type="Google" id="ProtNLM"/>
    </source>
</evidence>
<reference evidence="3 4" key="1">
    <citation type="submission" date="2021-04" db="EMBL/GenBank/DDBJ databases">
        <title>Complete genome sequence of Stygiolobus sp. KN-1.</title>
        <authorList>
            <person name="Nakamura K."/>
            <person name="Sakai H."/>
            <person name="Kurosawa N."/>
        </authorList>
    </citation>
    <scope>NUCLEOTIDE SEQUENCE [LARGE SCALE GENOMIC DNA]</scope>
    <source>
        <strain evidence="3 4">KN-1</strain>
    </source>
</reference>
<dbReference type="InterPro" id="IPR011044">
    <property type="entry name" value="Quino_amine_DH_bsu"/>
</dbReference>
<dbReference type="InterPro" id="IPR015943">
    <property type="entry name" value="WD40/YVTN_repeat-like_dom_sf"/>
</dbReference>
<dbReference type="InterPro" id="IPR051200">
    <property type="entry name" value="Host-pathogen_enzymatic-act"/>
</dbReference>
<dbReference type="Proteomes" id="UP000825123">
    <property type="component" value="Chromosome"/>
</dbReference>
<dbReference type="SUPFAM" id="SSF51004">
    <property type="entry name" value="C-terminal (heme d1) domain of cytochrome cd1-nitrite reductase"/>
    <property type="match status" value="2"/>
</dbReference>
<dbReference type="InterPro" id="IPR011048">
    <property type="entry name" value="Haem_d1_sf"/>
</dbReference>
<protein>
    <recommendedName>
        <fullName evidence="5">40-residue YVTN family beta-propeller repeat protein</fullName>
    </recommendedName>
</protein>
<dbReference type="Gene3D" id="2.130.10.10">
    <property type="entry name" value="YVTN repeat-like/Quinoprotein amine dehydrogenase"/>
    <property type="match status" value="2"/>
</dbReference>
<gene>
    <name evidence="3" type="ORF">KN1_12130</name>
</gene>
<dbReference type="GeneID" id="66162945"/>
<dbReference type="NCBIfam" id="TIGR02276">
    <property type="entry name" value="beta_rpt_yvtn"/>
    <property type="match status" value="1"/>
</dbReference>
<accession>A0A8D5ZIT3</accession>
<evidence type="ECO:0000313" key="4">
    <source>
        <dbReference type="Proteomes" id="UP000825123"/>
    </source>
</evidence>
<name>A0A8D5ZIT3_9CREN</name>
<dbReference type="EMBL" id="AP024597">
    <property type="protein sequence ID" value="BCU69916.1"/>
    <property type="molecule type" value="Genomic_DNA"/>
</dbReference>